<evidence type="ECO:0008006" key="8">
    <source>
        <dbReference type="Google" id="ProtNLM"/>
    </source>
</evidence>
<sequence>MAVKLNKHDLEFILEQIKIAEAHVAGTPLDQLLAQPHLPYGLRTVDGSLNNITPGRELWGAADQIMPRAMQPHYINEGDDTFHGIINNNDYGVVGEPTNMGQNGGHTGNVVDADPRIISTLISDQTLNNPAAIMAALQHAEYDAMPLSSAITAVRARYAEFLNDPAVTAYQPLAQQVNAAKDVVTAAEDALEAAQQGGDQVAIDDAEASLAAAQQALATTEETVAAAREALKPALDAAKAVMDQELSDTFGIEMDGNTILLPNVAPDEGLSAPFNGWMTFFGQFFDHGLDLIHKGDNGTIYMPLTADDPLVTHGPDGIPDSGDEVDVNMPLVLTRLAPSMGPGADGILGTDDDTPEARNKTTPFVDQNQTYTSHPSHQVFLRHYEMVDGKPMASGRLLNGESGGLATWKDVKDQAREKLGIDLDDRDVFGVPLLRTDPYGEFIRDENGFPQVVVNIGPDLIPNTADDVTVSGTAANPIVLSELNDGRGPVRTSHAFLDDIAHNAVPVLVAGAEGQPAILMPDPNSGTDPIGDPVPVDPNTGETFYDNELLDRHFIVGDGRGNENIGLTAVHHVFHSEHNRQVEDVKRQILELAEAGDIDFLNEWLIDPVVAGFDPNALNWDGERLFQTARFSTEMQYQHLVFEEFGRKVSPLIDVFVFNTVTDVDPAIFAEFAHTVYRFGHSMLTDHLKLLPLNDEGQPVDADGNLIPIEDWGVDVGLIEAFLNPVLFDQNQTISAEQAAGAIFRGMTYVHGNEIDEFVTDSLRNNLLGLPLDLPAINIARGRDAGVPSLNDAREQLYAASNSSWLKPYESWADFGANLKTPASVINFIAAYGTHPLLEAADTLVEKRDVAMALLGLAESTETVAAALTNAGFESDSLAAGEPGVNVDPQGNYSVGAPSGWTLTGGTGGLYAPDASVVDPNGVDGSNVAWLRENAQLSQDTGITLEEGVNYRLTLDVGDRTNQDWPGGEARLVAGGVVLATVSLTAPADDGGWATFSIETGLIGAAQAGQELSIEIQQTDGSMNQILVEDVRLDIVSPAGEIADRLEFLNGTGDWAGVETGLNLVDLWIGGLAEKIMPFGGMLGSTFNAVFELQLENLQEGDRFYYLSRTQGLNLLNELENNAFSKLIMANTDMALPGADGILGTEDDEVNFHVGVDSFAKHDVVLEVDESKQIAMDPEGDDPVLNAIRDKVERDNPSTEGPDDNYLRFTGGEHAVIGGTENDDTIIGGDGDDAIWGDTGNDRIEGGHGVDLIIGGAGDDIITDTGDTGDFIKGEGGDDVIANSNGLDVVMGGDGQDVILVGVDATEVFAGEGNDFILGGADHDFILGNEGDDWMEGGDGFDVLNGDNSELFFNSTILGHDVMFAGANENDFDAESGDDIMVQGESVMRNEGMFGFDWAIHKGSPVAADSDMRIPIFTTVADDILRDRFDQTEGLSGWIHDDVLRGDDRGSTEEIEVEFSLENHGLTQAGVNRIDGLRELLGISIEDAPTDPNVDLEEVVAWAEGNMLLGGDGNDTMEGRGANDFIHGDAWLNVRLSIRELDVDGNVMEGTEAFTVDSLTDMVTVGGVTKELSNFLLEGVIKPKQLKIVREIKYDEDSSNDTDTAIFAGNRDWYEITHVGDRTYVARREHEDIDPQIDEGTDTLIGIERIQFADGIYTIRETGNVDPTGRLIIEGLPAREDQALTVNADNIRDLNNPDGRVDPTQMTFRWQIERNDGTGDYIDIPNVNGLTFTPGDEHDGLRIRVLGNYVDAGGVLEIVSSQPTDPVIGVNDDPTGPLLISDMSPTEGQELTATVAFTDPDGMTDAFEEFLLTYNWEYSPNGLNNWQTVPAELGGNDRSFIPGPDLVGMQLRMRVVYQDDLLNTHEVISEVTEVVGNYIESNDPVVSAGIGGDAEGGTNQGDDFVIAGDGANDISGGNGNDVLNGAGGSDTLRGGAGGDTLDGGQGDDVVLGEAGDDTIIYGNGHGSDEIDGGAGQDRLRIVEGSFDADDDVEVRVNGGVVDLVNGTTSVTGVEATDLDLRGGIDTLTYDTGENVSVNLLTGAATGFSITRGVENVTGGTGNDTLLGNSLDNTLQGGQGDDALNGGFGNDTLLGGDGGDDLRGAAGDDHLEGGAGDDRIDGGAGRDTASYAAAGAAVTVSLLGQAGLASFEEQDTIGAGVDRLIDIENLEGSAFNDTLSGDDDDNLIDGGEGADTMSGGAGDDTFVIDDDGDVVNGGDGIDTIRASISINLHPTLDNQVTGGHTTENAVLLGSDDLNARGNAADNQLTGNSGNNILTGANGTDTVVLEGPITDYTFAPAGGNLTVTSVAGGTDTLIAIERVEVEGSSYNIVRPPMSGSNEADLMLGFGGNDSLTGGAGDDIFLAGGGADTMIGGAGNDTFVVTDDGDVVNGGGGIDTILSTISVNLHPGLDDQVVGGHTVENAVLLGGSNLNARGNGVGNQLTGNAGANNLVGANGNDELIGNGGNDNLQGGNQDDVLDGGEGNDVLNGGSGIDTARFAGSAGDYTFGVSGSGLSTVTHLASGDEDTLISIERLQFGDGEVLNIVSGDGDVTSADPGIIFGGDGDDNIVGSNGNDVIIGGAGDDTLQGHDLGDGDDDVVPPQTDDDTFIWRPGDGMDNINGGGEGAEGDTFQVVGNEEAETYRIYTYDEAVARIGFAGSDEVEIIVTREVGGVGEAAATIIAELTEIEEIVVNGGGVSGGGQFDGDTVEMYGSFDVATSLRPDTITILGSSGNDTVDISSLLSEHRIVFKGAGGNDTIIGTLRPQDVVELKPGTTIDDYVSTTNEDGSTTISTDGHSVTFRSNGQLPTFDATPPNDQDDQVDQDDDVPVNDGDQPSSDEEEVVVSIPAAAIAGSEGADALVGTADGDTIMALGGRDVVFGHDGDDDILGGDGADMLYGDDGDDRVLGEDGNDFINAGDGDDTVFGGDGDDLLVAETGDGDDTYYGDDMVGGSGSDTLDMSAITAAITADLGTGFMGRGSVSSTETGNDGLWGVENIVTGSGNDTITASGAVNVMDGGAGNDTFRFLSAANADGDTIMGFQPGDRIDLSGIDANGCASGNQNFTLVTEAFTGAGQLMFSHQTLDGEDYTVVQGNTTGDDDADFSLSIKGRHELGVSDFNL</sequence>
<dbReference type="GO" id="GO:0020037">
    <property type="term" value="F:heme binding"/>
    <property type="evidence" value="ECO:0007669"/>
    <property type="project" value="InterPro"/>
</dbReference>
<dbReference type="GO" id="GO:0004601">
    <property type="term" value="F:peroxidase activity"/>
    <property type="evidence" value="ECO:0007669"/>
    <property type="project" value="InterPro"/>
</dbReference>
<dbReference type="SUPFAM" id="SSF51120">
    <property type="entry name" value="beta-Roll"/>
    <property type="match status" value="9"/>
</dbReference>
<comment type="caution">
    <text evidence="6">The sequence shown here is derived from an EMBL/GenBank/DDBJ whole genome shotgun (WGS) entry which is preliminary data.</text>
</comment>
<dbReference type="GO" id="GO:0006979">
    <property type="term" value="P:response to oxidative stress"/>
    <property type="evidence" value="ECO:0007669"/>
    <property type="project" value="InterPro"/>
</dbReference>
<dbReference type="SUPFAM" id="SSF48113">
    <property type="entry name" value="Heme-dependent peroxidases"/>
    <property type="match status" value="1"/>
</dbReference>
<feature type="region of interest" description="Disordered" evidence="5">
    <location>
        <begin position="2462"/>
        <end position="2481"/>
    </location>
</feature>
<dbReference type="eggNOG" id="COG2931">
    <property type="taxonomic scope" value="Bacteria"/>
</dbReference>
<dbReference type="InterPro" id="IPR001343">
    <property type="entry name" value="Hemolysn_Ca-bd"/>
</dbReference>
<feature type="region of interest" description="Disordered" evidence="5">
    <location>
        <begin position="1918"/>
        <end position="1938"/>
    </location>
</feature>
<keyword evidence="2" id="KW-0964">Secreted</keyword>
<dbReference type="InterPro" id="IPR054720">
    <property type="entry name" value="HpiC1"/>
</dbReference>
<evidence type="ECO:0000313" key="6">
    <source>
        <dbReference type="EMBL" id="ERL53103.1"/>
    </source>
</evidence>
<dbReference type="EMBL" id="AVBC01000011">
    <property type="protein sequence ID" value="ERL53103.1"/>
    <property type="molecule type" value="Genomic_DNA"/>
</dbReference>
<name>W1NC92_9GAMM</name>
<dbReference type="PANTHER" id="PTHR38340:SF1">
    <property type="entry name" value="S-LAYER PROTEIN"/>
    <property type="match status" value="1"/>
</dbReference>
<organism evidence="6 7">
    <name type="scientific">Halomonas huangheensis</name>
    <dbReference type="NCBI Taxonomy" id="1178482"/>
    <lineage>
        <taxon>Bacteria</taxon>
        <taxon>Pseudomonadati</taxon>
        <taxon>Pseudomonadota</taxon>
        <taxon>Gammaproteobacteria</taxon>
        <taxon>Oceanospirillales</taxon>
        <taxon>Halomonadaceae</taxon>
        <taxon>Halomonas</taxon>
    </lineage>
</organism>
<feature type="region of interest" description="Disordered" evidence="5">
    <location>
        <begin position="2779"/>
        <end position="2841"/>
    </location>
</feature>
<dbReference type="Pfam" id="PF03098">
    <property type="entry name" value="An_peroxidase"/>
    <property type="match status" value="2"/>
</dbReference>
<dbReference type="InterPro" id="IPR011049">
    <property type="entry name" value="Serralysin-like_metalloprot_C"/>
</dbReference>
<evidence type="ECO:0000256" key="5">
    <source>
        <dbReference type="SAM" id="MobiDB-lite"/>
    </source>
</evidence>
<feature type="region of interest" description="Disordered" evidence="5">
    <location>
        <begin position="2098"/>
        <end position="2121"/>
    </location>
</feature>
<dbReference type="InterPro" id="IPR018511">
    <property type="entry name" value="Hemolysin-typ_Ca-bd_CS"/>
</dbReference>
<dbReference type="GO" id="GO:0005509">
    <property type="term" value="F:calcium ion binding"/>
    <property type="evidence" value="ECO:0007669"/>
    <property type="project" value="InterPro"/>
</dbReference>
<feature type="compositionally biased region" description="Low complexity" evidence="5">
    <location>
        <begin position="2466"/>
        <end position="2475"/>
    </location>
</feature>
<evidence type="ECO:0000256" key="4">
    <source>
        <dbReference type="SAM" id="Coils"/>
    </source>
</evidence>
<feature type="compositionally biased region" description="Acidic residues" evidence="5">
    <location>
        <begin position="2816"/>
        <end position="2828"/>
    </location>
</feature>
<gene>
    <name evidence="6" type="ORF">BJB45_17665</name>
</gene>
<dbReference type="PROSITE" id="PS00330">
    <property type="entry name" value="HEMOLYSIN_CALCIUM"/>
    <property type="match status" value="9"/>
</dbReference>
<dbReference type="InterPro" id="IPR019791">
    <property type="entry name" value="Haem_peroxidase_animal"/>
</dbReference>
<dbReference type="PATRIC" id="fig|1178482.3.peg.142"/>
<feature type="compositionally biased region" description="Polar residues" evidence="5">
    <location>
        <begin position="2780"/>
        <end position="2806"/>
    </location>
</feature>
<dbReference type="STRING" id="1178482.AR456_12250"/>
<dbReference type="PANTHER" id="PTHR38340">
    <property type="entry name" value="S-LAYER PROTEIN"/>
    <property type="match status" value="1"/>
</dbReference>
<dbReference type="RefSeq" id="WP_021817085.1">
    <property type="nucleotide sequence ID" value="NZ_AVBC01000011.1"/>
</dbReference>
<keyword evidence="7" id="KW-1185">Reference proteome</keyword>
<dbReference type="InterPro" id="IPR010255">
    <property type="entry name" value="Haem_peroxidase_sf"/>
</dbReference>
<dbReference type="Pfam" id="PF22825">
    <property type="entry name" value="HpiC1-like"/>
    <property type="match status" value="1"/>
</dbReference>
<evidence type="ECO:0000256" key="2">
    <source>
        <dbReference type="ARBA" id="ARBA00022525"/>
    </source>
</evidence>
<evidence type="ECO:0000313" key="7">
    <source>
        <dbReference type="Proteomes" id="UP000019113"/>
    </source>
</evidence>
<dbReference type="Gene3D" id="1.10.640.10">
    <property type="entry name" value="Haem peroxidase domain superfamily, animal type"/>
    <property type="match status" value="2"/>
</dbReference>
<dbReference type="KEGG" id="hhu:AR456_12250"/>
<keyword evidence="3" id="KW-0106">Calcium</keyword>
<reference evidence="6 7" key="1">
    <citation type="submission" date="2013-08" db="EMBL/GenBank/DDBJ databases">
        <title>draft genome of Halomonas huanghegensis, strain BJGMM-B45T.</title>
        <authorList>
            <person name="Miao C."/>
            <person name="Wan Y."/>
            <person name="Jin W."/>
        </authorList>
    </citation>
    <scope>NUCLEOTIDE SEQUENCE [LARGE SCALE GENOMIC DNA]</scope>
    <source>
        <strain evidence="6 7">BJGMM-B45</strain>
    </source>
</reference>
<dbReference type="Proteomes" id="UP000019113">
    <property type="component" value="Unassembled WGS sequence"/>
</dbReference>
<accession>W1NC92</accession>
<dbReference type="PROSITE" id="PS50292">
    <property type="entry name" value="PEROXIDASE_3"/>
    <property type="match status" value="1"/>
</dbReference>
<comment type="subcellular location">
    <subcellularLocation>
        <location evidence="1">Secreted</location>
    </subcellularLocation>
</comment>
<dbReference type="PRINTS" id="PR00313">
    <property type="entry name" value="CABNDNGRPT"/>
</dbReference>
<dbReference type="GO" id="GO:0005576">
    <property type="term" value="C:extracellular region"/>
    <property type="evidence" value="ECO:0007669"/>
    <property type="project" value="UniProtKB-SubCell"/>
</dbReference>
<proteinExistence type="predicted"/>
<evidence type="ECO:0000256" key="3">
    <source>
        <dbReference type="ARBA" id="ARBA00022837"/>
    </source>
</evidence>
<keyword evidence="4" id="KW-0175">Coiled coil</keyword>
<dbReference type="CDD" id="cd09821">
    <property type="entry name" value="An_peroxidase_bacterial_2"/>
    <property type="match status" value="1"/>
</dbReference>
<feature type="coiled-coil region" evidence="4">
    <location>
        <begin position="203"/>
        <end position="230"/>
    </location>
</feature>
<dbReference type="Gene3D" id="2.150.10.10">
    <property type="entry name" value="Serralysin-like metalloprotease, C-terminal"/>
    <property type="match status" value="9"/>
</dbReference>
<dbReference type="InterPro" id="IPR050557">
    <property type="entry name" value="RTX_toxin/Mannuronan_C5-epim"/>
</dbReference>
<protein>
    <recommendedName>
        <fullName evidence="8">Heme peroxidase</fullName>
    </recommendedName>
</protein>
<dbReference type="Pfam" id="PF00353">
    <property type="entry name" value="HemolysinCabind"/>
    <property type="match status" value="15"/>
</dbReference>
<feature type="compositionally biased region" description="Basic and acidic residues" evidence="5">
    <location>
        <begin position="2099"/>
        <end position="2120"/>
    </location>
</feature>
<dbReference type="InterPro" id="IPR037120">
    <property type="entry name" value="Haem_peroxidase_sf_animal"/>
</dbReference>
<evidence type="ECO:0000256" key="1">
    <source>
        <dbReference type="ARBA" id="ARBA00004613"/>
    </source>
</evidence>